<sequence length="64" mass="6349">MAKWSVMLVLALVVVHASARNVPTETTVPAGGAAGLDDQKNFLSYGGIGGYSGIGANGLPYGGA</sequence>
<dbReference type="PANTHER" id="PTHR34463">
    <property type="entry name" value="GLYCINE-RICH PROTEIN"/>
    <property type="match status" value="1"/>
</dbReference>
<evidence type="ECO:0008006" key="4">
    <source>
        <dbReference type="Google" id="ProtNLM"/>
    </source>
</evidence>
<gene>
    <name evidence="2" type="ORF">COLO4_28358</name>
</gene>
<evidence type="ECO:0000313" key="3">
    <source>
        <dbReference type="Proteomes" id="UP000187203"/>
    </source>
</evidence>
<organism evidence="2 3">
    <name type="scientific">Corchorus olitorius</name>
    <dbReference type="NCBI Taxonomy" id="93759"/>
    <lineage>
        <taxon>Eukaryota</taxon>
        <taxon>Viridiplantae</taxon>
        <taxon>Streptophyta</taxon>
        <taxon>Embryophyta</taxon>
        <taxon>Tracheophyta</taxon>
        <taxon>Spermatophyta</taxon>
        <taxon>Magnoliopsida</taxon>
        <taxon>eudicotyledons</taxon>
        <taxon>Gunneridae</taxon>
        <taxon>Pentapetalae</taxon>
        <taxon>rosids</taxon>
        <taxon>malvids</taxon>
        <taxon>Malvales</taxon>
        <taxon>Malvaceae</taxon>
        <taxon>Grewioideae</taxon>
        <taxon>Apeibeae</taxon>
        <taxon>Corchorus</taxon>
    </lineage>
</organism>
<dbReference type="PANTHER" id="PTHR34463:SF11">
    <property type="entry name" value="GLYCINE-RICH PROTEIN LIKE"/>
    <property type="match status" value="1"/>
</dbReference>
<comment type="caution">
    <text evidence="2">The sequence shown here is derived from an EMBL/GenBank/DDBJ whole genome shotgun (WGS) entry which is preliminary data.</text>
</comment>
<proteinExistence type="predicted"/>
<feature type="signal peptide" evidence="1">
    <location>
        <begin position="1"/>
        <end position="19"/>
    </location>
</feature>
<feature type="chain" id="PRO_5012481168" description="Glycine-rich protein" evidence="1">
    <location>
        <begin position="20"/>
        <end position="64"/>
    </location>
</feature>
<protein>
    <recommendedName>
        <fullName evidence="4">Glycine-rich protein</fullName>
    </recommendedName>
</protein>
<dbReference type="AlphaFoldDB" id="A0A1R3HLI7"/>
<evidence type="ECO:0000313" key="2">
    <source>
        <dbReference type="EMBL" id="OMO71168.1"/>
    </source>
</evidence>
<name>A0A1R3HLI7_9ROSI</name>
<accession>A0A1R3HLI7</accession>
<keyword evidence="1" id="KW-0732">Signal</keyword>
<evidence type="ECO:0000256" key="1">
    <source>
        <dbReference type="SAM" id="SignalP"/>
    </source>
</evidence>
<dbReference type="EMBL" id="AWUE01019874">
    <property type="protein sequence ID" value="OMO71168.1"/>
    <property type="molecule type" value="Genomic_DNA"/>
</dbReference>
<reference evidence="3" key="1">
    <citation type="submission" date="2013-09" db="EMBL/GenBank/DDBJ databases">
        <title>Corchorus olitorius genome sequencing.</title>
        <authorList>
            <person name="Alam M."/>
            <person name="Haque M.S."/>
            <person name="Islam M.S."/>
            <person name="Emdad E.M."/>
            <person name="Islam M.M."/>
            <person name="Ahmed B."/>
            <person name="Halim A."/>
            <person name="Hossen Q.M.M."/>
            <person name="Hossain M.Z."/>
            <person name="Ahmed R."/>
            <person name="Khan M.M."/>
            <person name="Islam R."/>
            <person name="Rashid M.M."/>
            <person name="Khan S.A."/>
            <person name="Rahman M.S."/>
            <person name="Alam M."/>
            <person name="Yahiya A.S."/>
            <person name="Khan M.S."/>
            <person name="Azam M.S."/>
            <person name="Haque T."/>
            <person name="Lashkar M.Z.H."/>
            <person name="Akhand A.I."/>
            <person name="Morshed G."/>
            <person name="Roy S."/>
            <person name="Uddin K.S."/>
            <person name="Rabeya T."/>
            <person name="Hossain A.S."/>
            <person name="Chowdhury A."/>
            <person name="Snigdha A.R."/>
            <person name="Mortoza M.S."/>
            <person name="Matin S.A."/>
            <person name="Hoque S.M.E."/>
            <person name="Islam M.K."/>
            <person name="Roy D.K."/>
            <person name="Haider R."/>
            <person name="Moosa M.M."/>
            <person name="Elias S.M."/>
            <person name="Hasan A.M."/>
            <person name="Jahan S."/>
            <person name="Shafiuddin M."/>
            <person name="Mahmood N."/>
            <person name="Shommy N.S."/>
        </authorList>
    </citation>
    <scope>NUCLEOTIDE SEQUENCE [LARGE SCALE GENOMIC DNA]</scope>
    <source>
        <strain evidence="3">cv. O-4</strain>
    </source>
</reference>
<dbReference type="Proteomes" id="UP000187203">
    <property type="component" value="Unassembled WGS sequence"/>
</dbReference>
<keyword evidence="3" id="KW-1185">Reference proteome</keyword>